<comment type="caution">
    <text evidence="1">The sequence shown here is derived from an EMBL/GenBank/DDBJ whole genome shotgun (WGS) entry which is preliminary data.</text>
</comment>
<dbReference type="EMBL" id="BAAABU010000028">
    <property type="protein sequence ID" value="GAA0259059.1"/>
    <property type="molecule type" value="Genomic_DNA"/>
</dbReference>
<dbReference type="Proteomes" id="UP001500416">
    <property type="component" value="Unassembled WGS sequence"/>
</dbReference>
<reference evidence="2" key="1">
    <citation type="journal article" date="2019" name="Int. J. Syst. Evol. Microbiol.">
        <title>The Global Catalogue of Microorganisms (GCM) 10K type strain sequencing project: providing services to taxonomists for standard genome sequencing and annotation.</title>
        <authorList>
            <consortium name="The Broad Institute Genomics Platform"/>
            <consortium name="The Broad Institute Genome Sequencing Center for Infectious Disease"/>
            <person name="Wu L."/>
            <person name="Ma J."/>
        </authorList>
    </citation>
    <scope>NUCLEOTIDE SEQUENCE [LARGE SCALE GENOMIC DNA]</scope>
    <source>
        <strain evidence="2">JCM 3380</strain>
    </source>
</reference>
<name>A0ABP3EED1_9PSEU</name>
<gene>
    <name evidence="1" type="ORF">GCM10010492_70060</name>
</gene>
<evidence type="ECO:0000313" key="1">
    <source>
        <dbReference type="EMBL" id="GAA0259059.1"/>
    </source>
</evidence>
<organism evidence="1 2">
    <name type="scientific">Saccharothrix mutabilis subsp. mutabilis</name>
    <dbReference type="NCBI Taxonomy" id="66855"/>
    <lineage>
        <taxon>Bacteria</taxon>
        <taxon>Bacillati</taxon>
        <taxon>Actinomycetota</taxon>
        <taxon>Actinomycetes</taxon>
        <taxon>Pseudonocardiales</taxon>
        <taxon>Pseudonocardiaceae</taxon>
        <taxon>Saccharothrix</taxon>
    </lineage>
</organism>
<evidence type="ECO:0000313" key="2">
    <source>
        <dbReference type="Proteomes" id="UP001500416"/>
    </source>
</evidence>
<protein>
    <recommendedName>
        <fullName evidence="3">Transcriptional regulator</fullName>
    </recommendedName>
</protein>
<accession>A0ABP3EED1</accession>
<sequence length="526" mass="58019">MRTFRTVLEQRIWERRLTLEEFAEYAEQFAREHGEPGTIGVRHLQRLVAGQRRPGEPLGRVQPVTARLLERIFGVSVEELLSEPFVAEAAGEVVPAEPPARAEVDLAVVLDWLDDRVGWTAGISRSKVRSHLAKLGSDGALLDHRARRARIGRKRLTSVLADYYGTSAGTHGLYAARCGGSEITTSILTRRTWLDLGVPLTPEHDRLTLVDGEPHPRAALGDVGAMAAVARLAESAALGVRVANLPLYRLLSVDLGPTIDGTVGMVPFAEYALTVDLLEREVTEALGEGKWRSRLPLRDKYLPDLRAVLDLPGRVCAGGVLALCAIARPRDQFRDAPDFAVLVQERSGHVLNGTGRLAVIPKGFHQPLTDFRADARVGATLLRELEEELFGRSDVDTTAHSGRAASPMHLGRLSEPMRWLLEEPGRLRTECTGFGLNLVSGNYEFAGLIVIDDEDFWRRYGGQVEANWEAAGLQLYSSLDSELITELVSRESWSNEGLFALLQGLRRLRELGDDRVRLPLVEHSGL</sequence>
<dbReference type="RefSeq" id="WP_343939149.1">
    <property type="nucleotide sequence ID" value="NZ_BAAABU010000028.1"/>
</dbReference>
<evidence type="ECO:0008006" key="3">
    <source>
        <dbReference type="Google" id="ProtNLM"/>
    </source>
</evidence>
<keyword evidence="2" id="KW-1185">Reference proteome</keyword>
<proteinExistence type="predicted"/>